<evidence type="ECO:0000256" key="1">
    <source>
        <dbReference type="SAM" id="Phobius"/>
    </source>
</evidence>
<dbReference type="GO" id="GO:0003723">
    <property type="term" value="F:RNA binding"/>
    <property type="evidence" value="ECO:0007669"/>
    <property type="project" value="InterPro"/>
</dbReference>
<proteinExistence type="predicted"/>
<evidence type="ECO:0000313" key="2">
    <source>
        <dbReference type="EMBL" id="DAD78119.1"/>
    </source>
</evidence>
<accession>A0A8S5M7P8</accession>
<name>A0A8S5M7P8_9CAUD</name>
<dbReference type="Gene3D" id="3.30.300.20">
    <property type="match status" value="1"/>
</dbReference>
<dbReference type="InterPro" id="IPR015946">
    <property type="entry name" value="KH_dom-like_a/b"/>
</dbReference>
<keyword evidence="1" id="KW-0812">Transmembrane</keyword>
<dbReference type="InterPro" id="IPR009019">
    <property type="entry name" value="KH_sf_prok-type"/>
</dbReference>
<keyword evidence="2" id="KW-0689">Ribosomal protein</keyword>
<sequence length="174" mass="19773">MKILLIVNLIILVVLAVFLTILLVSYRKANKTLVHTAAELAIAKDERDSLQSQLNAYTKPNLANIYPEVYNIIAAWCKEVGIYQVAVKTKYDAKSNCYKLTLYTERPGVFIGKAGSIVEKYKKLLQECKVGRTIEQIEIEEISGIVNQNQVDLEDYYSSYMANWFAYEEAGEEC</sequence>
<dbReference type="SUPFAM" id="SSF54814">
    <property type="entry name" value="Prokaryotic type KH domain (KH-domain type II)"/>
    <property type="match status" value="1"/>
</dbReference>
<keyword evidence="2" id="KW-0687">Ribonucleoprotein</keyword>
<keyword evidence="1" id="KW-1133">Transmembrane helix</keyword>
<keyword evidence="1" id="KW-0472">Membrane</keyword>
<dbReference type="EMBL" id="BK014839">
    <property type="protein sequence ID" value="DAD78119.1"/>
    <property type="molecule type" value="Genomic_DNA"/>
</dbReference>
<reference evidence="2" key="1">
    <citation type="journal article" date="2021" name="Proc. Natl. Acad. Sci. U.S.A.">
        <title>A Catalog of Tens of Thousands of Viruses from Human Metagenomes Reveals Hidden Associations with Chronic Diseases.</title>
        <authorList>
            <person name="Tisza M.J."/>
            <person name="Buck C.B."/>
        </authorList>
    </citation>
    <scope>NUCLEOTIDE SEQUENCE</scope>
    <source>
        <strain evidence="2">Ctrgt10</strain>
    </source>
</reference>
<protein>
    <submittedName>
        <fullName evidence="2">40S ribosomal protein S3</fullName>
    </submittedName>
</protein>
<organism evidence="2">
    <name type="scientific">Siphoviridae sp. ctrgt10</name>
    <dbReference type="NCBI Taxonomy" id="2826479"/>
    <lineage>
        <taxon>Viruses</taxon>
        <taxon>Duplodnaviria</taxon>
        <taxon>Heunggongvirae</taxon>
        <taxon>Uroviricota</taxon>
        <taxon>Caudoviricetes</taxon>
    </lineage>
</organism>
<feature type="transmembrane region" description="Helical" evidence="1">
    <location>
        <begin position="6"/>
        <end position="26"/>
    </location>
</feature>